<name>A0A1H7ZHK1_OLID1</name>
<gene>
    <name evidence="1" type="ORF">SAMN05661044_05525</name>
</gene>
<reference evidence="2" key="1">
    <citation type="submission" date="2016-10" db="EMBL/GenBank/DDBJ databases">
        <authorList>
            <person name="Varghese N."/>
            <person name="Submissions S."/>
        </authorList>
    </citation>
    <scope>NUCLEOTIDE SEQUENCE [LARGE SCALE GENOMIC DNA]</scope>
    <source>
        <strain evidence="2">DSM 18733</strain>
    </source>
</reference>
<sequence length="364" mass="41706">MFVLTSCSPGTRNFEWPADIAQLTGKDLGTWLRNVPFSDELLQSDNDKTVFTNAQQVFPFMGRYHNAVGELQYTHNDPDNPVYQQETVLYQDPDWGDLFVNATLLYDEQEVFLDQYYSKSGNVIFDGVNAAMGSHDAALTETSVFANTAAYKTGVYWARTSSRHYLLGFYQRDKLIFEVAIPLRASDTLATLVKLNTVNEKLGLHVREWQQATTQQLQPVDTQETFWKNPFVGLYMEEPYLLHRVSLKIKDTPFREARTAIKGDHYFSYDTPTGKVELFTVVKDTYADRDAFDATHQNLSAYEANGQRVYYDEQETGGKVKGIAQTYFKSGKFLTLHYEYPQAGGDEAKAIIHRILRHVRVRML</sequence>
<protein>
    <submittedName>
        <fullName evidence="1">Uncharacterized protein</fullName>
    </submittedName>
</protein>
<dbReference type="Proteomes" id="UP000199421">
    <property type="component" value="Unassembled WGS sequence"/>
</dbReference>
<dbReference type="AlphaFoldDB" id="A0A1H7ZHK1"/>
<accession>A0A1H7ZHK1</accession>
<evidence type="ECO:0000313" key="2">
    <source>
        <dbReference type="Proteomes" id="UP000199421"/>
    </source>
</evidence>
<dbReference type="STRING" id="407022.SAMN05661044_05525"/>
<keyword evidence="2" id="KW-1185">Reference proteome</keyword>
<dbReference type="EMBL" id="FOAF01000016">
    <property type="protein sequence ID" value="SEM56907.1"/>
    <property type="molecule type" value="Genomic_DNA"/>
</dbReference>
<organism evidence="1 2">
    <name type="scientific">Olivibacter domesticus</name>
    <name type="common">Pseudosphingobacterium domesticum</name>
    <dbReference type="NCBI Taxonomy" id="407022"/>
    <lineage>
        <taxon>Bacteria</taxon>
        <taxon>Pseudomonadati</taxon>
        <taxon>Bacteroidota</taxon>
        <taxon>Sphingobacteriia</taxon>
        <taxon>Sphingobacteriales</taxon>
        <taxon>Sphingobacteriaceae</taxon>
        <taxon>Olivibacter</taxon>
    </lineage>
</organism>
<evidence type="ECO:0000313" key="1">
    <source>
        <dbReference type="EMBL" id="SEM56907.1"/>
    </source>
</evidence>
<proteinExistence type="predicted"/>